<evidence type="ECO:0000313" key="6">
    <source>
        <dbReference type="EMBL" id="MDM9631160.1"/>
    </source>
</evidence>
<name>A0ABT7WE20_9FLAO</name>
<dbReference type="SUPFAM" id="SSF53955">
    <property type="entry name" value="Lysozyme-like"/>
    <property type="match status" value="1"/>
</dbReference>
<feature type="domain" description="Solute-binding protein family 3/N-terminal" evidence="5">
    <location>
        <begin position="49"/>
        <end position="286"/>
    </location>
</feature>
<dbReference type="CDD" id="cd01009">
    <property type="entry name" value="PBP2_YfhD_N"/>
    <property type="match status" value="1"/>
</dbReference>
<dbReference type="InterPro" id="IPR023346">
    <property type="entry name" value="Lysozyme-like_dom_sf"/>
</dbReference>
<proteinExistence type="predicted"/>
<reference evidence="6" key="1">
    <citation type="submission" date="2023-06" db="EMBL/GenBank/DDBJ databases">
        <title>Robiginitalea aurantiacus sp. nov. and Algoriphagus sediminis sp. nov., isolated from coastal sediment.</title>
        <authorList>
            <person name="Zhou Z.Y."/>
            <person name="An J."/>
            <person name="Jia Y.W."/>
            <person name="Du Z.J."/>
        </authorList>
    </citation>
    <scope>NUCLEOTIDE SEQUENCE</scope>
    <source>
        <strain evidence="6">M39</strain>
    </source>
</reference>
<evidence type="ECO:0000256" key="2">
    <source>
        <dbReference type="ARBA" id="ARBA00022729"/>
    </source>
</evidence>
<evidence type="ECO:0000259" key="5">
    <source>
        <dbReference type="SMART" id="SM00062"/>
    </source>
</evidence>
<comment type="subcellular location">
    <subcellularLocation>
        <location evidence="1">Cell outer membrane</location>
        <topology evidence="1">Peripheral membrane protein</topology>
    </subcellularLocation>
</comment>
<feature type="signal peptide" evidence="4">
    <location>
        <begin position="1"/>
        <end position="26"/>
    </location>
</feature>
<keyword evidence="3" id="KW-0472">Membrane</keyword>
<dbReference type="SMART" id="SM00062">
    <property type="entry name" value="PBPb"/>
    <property type="match status" value="1"/>
</dbReference>
<evidence type="ECO:0000256" key="3">
    <source>
        <dbReference type="ARBA" id="ARBA00023237"/>
    </source>
</evidence>
<evidence type="ECO:0000313" key="7">
    <source>
        <dbReference type="Proteomes" id="UP001174839"/>
    </source>
</evidence>
<dbReference type="InterPro" id="IPR008258">
    <property type="entry name" value="Transglycosylase_SLT_dom_1"/>
</dbReference>
<sequence>MNAKMVRFGIAICLLALAVACQGTRAGDPVKNTPEIVSRDLDDIREEGKLRALIAYSATGYFLYRGQPMGYEYEMLTRLAKRLGVQLELRVAQDLDQMLEILQNGQVDLVAHGLAITEGRKEEVSFSDYLYLTKQVLVQRKPANWRSMTLDAIREDLVQDPVELIKDTVSVRKNSSYLRRLVNLSREIGGAIYIDTLDGNLSTDEIIKMVVDKKIKYTVADRNLAQINASSYPILDVGVPVSFSQRIGWAMRKNSPALKQATDQWIQAEKADGDFNYIYGKYFENRRNFNRRVKSEFFSLTEGRISPYDSLIKIYSKALGWDWRLLASQVYQESRFDPTARAWTNARGLMQLMPSTAEELQIANPEDPEQSLRGGIRYLRQLSEAFEAVPDSTDQIKFTLAAYNCGLGHVEDARRLAAIRGLDPNCWEGNVDQIILGLSYPKNYNDPIIQYGYVRGVEPYRYVRQIMERYRHYASFVP</sequence>
<dbReference type="PANTHER" id="PTHR35936">
    <property type="entry name" value="MEMBRANE-BOUND LYTIC MUREIN TRANSGLYCOSYLASE F"/>
    <property type="match status" value="1"/>
</dbReference>
<dbReference type="InterPro" id="IPR001638">
    <property type="entry name" value="Solute-binding_3/MltF_N"/>
</dbReference>
<comment type="caution">
    <text evidence="6">The sequence shown here is derived from an EMBL/GenBank/DDBJ whole genome shotgun (WGS) entry which is preliminary data.</text>
</comment>
<accession>A0ABT7WE20</accession>
<organism evidence="6 7">
    <name type="scientific">Robiginitalea aurantiaca</name>
    <dbReference type="NCBI Taxonomy" id="3056915"/>
    <lineage>
        <taxon>Bacteria</taxon>
        <taxon>Pseudomonadati</taxon>
        <taxon>Bacteroidota</taxon>
        <taxon>Flavobacteriia</taxon>
        <taxon>Flavobacteriales</taxon>
        <taxon>Flavobacteriaceae</taxon>
        <taxon>Robiginitalea</taxon>
    </lineage>
</organism>
<dbReference type="CDD" id="cd13403">
    <property type="entry name" value="MLTF-like"/>
    <property type="match status" value="1"/>
</dbReference>
<dbReference type="SUPFAM" id="SSF53850">
    <property type="entry name" value="Periplasmic binding protein-like II"/>
    <property type="match status" value="1"/>
</dbReference>
<keyword evidence="3" id="KW-0998">Cell outer membrane</keyword>
<keyword evidence="7" id="KW-1185">Reference proteome</keyword>
<keyword evidence="2 4" id="KW-0732">Signal</keyword>
<feature type="chain" id="PRO_5045998338" evidence="4">
    <location>
        <begin position="27"/>
        <end position="478"/>
    </location>
</feature>
<dbReference type="PROSITE" id="PS51257">
    <property type="entry name" value="PROKAR_LIPOPROTEIN"/>
    <property type="match status" value="1"/>
</dbReference>
<dbReference type="RefSeq" id="WP_289724526.1">
    <property type="nucleotide sequence ID" value="NZ_JAUDUY010000003.1"/>
</dbReference>
<evidence type="ECO:0000256" key="4">
    <source>
        <dbReference type="SAM" id="SignalP"/>
    </source>
</evidence>
<dbReference type="Gene3D" id="3.40.190.10">
    <property type="entry name" value="Periplasmic binding protein-like II"/>
    <property type="match status" value="2"/>
</dbReference>
<gene>
    <name evidence="6" type="ORF">QU605_06750</name>
</gene>
<evidence type="ECO:0000256" key="1">
    <source>
        <dbReference type="ARBA" id="ARBA00004339"/>
    </source>
</evidence>
<dbReference type="Pfam" id="PF00497">
    <property type="entry name" value="SBP_bac_3"/>
    <property type="match status" value="1"/>
</dbReference>
<dbReference type="Gene3D" id="1.10.530.10">
    <property type="match status" value="1"/>
</dbReference>
<dbReference type="Proteomes" id="UP001174839">
    <property type="component" value="Unassembled WGS sequence"/>
</dbReference>
<protein>
    <submittedName>
        <fullName evidence="6">Transporter substrate-binding domain-containing protein</fullName>
    </submittedName>
</protein>
<dbReference type="EMBL" id="JAUDUY010000003">
    <property type="protein sequence ID" value="MDM9631160.1"/>
    <property type="molecule type" value="Genomic_DNA"/>
</dbReference>
<dbReference type="Pfam" id="PF01464">
    <property type="entry name" value="SLT"/>
    <property type="match status" value="1"/>
</dbReference>